<feature type="region of interest" description="Disordered" evidence="4">
    <location>
        <begin position="193"/>
        <end position="218"/>
    </location>
</feature>
<evidence type="ECO:0000256" key="3">
    <source>
        <dbReference type="ARBA" id="ARBA00023242"/>
    </source>
</evidence>
<dbReference type="OrthoDB" id="338970at2759"/>
<dbReference type="RefSeq" id="XP_013891570.1">
    <property type="nucleotide sequence ID" value="XM_014036116.1"/>
</dbReference>
<sequence>MHAFVHVCASAAKSGAQSPIDWSAAQRQLLRDFAVAVTRSPDAYAASRLFSTLADAGADDDLLGLDAASPHLEGYLRQEGGLAGMSAGGQVGPLTPRQVRHVELLARLHVARGRYSAAAQAYRALAERRGGRGGEAVPLPSRLEAFQSALLQARSVGDDGLVEGLRASCRVMEIQITTHARMGRLLAAATRGAQRNGGGGGGGGGAAEAPEARERASALRSSLSELESSCLDISDLYNTHAQPHGMWDVCLEICHFAGHVPAEYVRQLWDLLLKAAWDCTLGPPGADGAGPSAADFDAGCIAAGFAAQAGGGAAGAGSAAAALEVACEQVRLGVGLWPRRGWALQGRG</sequence>
<dbReference type="STRING" id="145388.A0A0D2MB44"/>
<dbReference type="PANTHER" id="PTHR10350">
    <property type="entry name" value="NUCLEAR PORE COMPLEX PROTEIN NUP155"/>
    <property type="match status" value="1"/>
</dbReference>
<dbReference type="EMBL" id="KK105520">
    <property type="protein sequence ID" value="KIY92550.1"/>
    <property type="molecule type" value="Genomic_DNA"/>
</dbReference>
<feature type="compositionally biased region" description="Gly residues" evidence="4">
    <location>
        <begin position="195"/>
        <end position="206"/>
    </location>
</feature>
<comment type="subcellular location">
    <subcellularLocation>
        <location evidence="1">Nucleus</location>
    </subcellularLocation>
</comment>
<evidence type="ECO:0000313" key="7">
    <source>
        <dbReference type="Proteomes" id="UP000054498"/>
    </source>
</evidence>
<evidence type="ECO:0000256" key="1">
    <source>
        <dbReference type="ARBA" id="ARBA00004123"/>
    </source>
</evidence>
<evidence type="ECO:0000256" key="2">
    <source>
        <dbReference type="ARBA" id="ARBA00022448"/>
    </source>
</evidence>
<keyword evidence="2" id="KW-0813">Transport</keyword>
<organism evidence="6 7">
    <name type="scientific">Monoraphidium neglectum</name>
    <dbReference type="NCBI Taxonomy" id="145388"/>
    <lineage>
        <taxon>Eukaryota</taxon>
        <taxon>Viridiplantae</taxon>
        <taxon>Chlorophyta</taxon>
        <taxon>core chlorophytes</taxon>
        <taxon>Chlorophyceae</taxon>
        <taxon>CS clade</taxon>
        <taxon>Sphaeropleales</taxon>
        <taxon>Selenastraceae</taxon>
        <taxon>Monoraphidium</taxon>
    </lineage>
</organism>
<dbReference type="GeneID" id="25733072"/>
<dbReference type="Gene3D" id="1.20.120.1050">
    <property type="match status" value="1"/>
</dbReference>
<name>A0A0D2MB44_9CHLO</name>
<dbReference type="PANTHER" id="PTHR10350:SF6">
    <property type="entry name" value="NUCLEAR PORE COMPLEX PROTEIN NUP155"/>
    <property type="match status" value="1"/>
</dbReference>
<dbReference type="Proteomes" id="UP000054498">
    <property type="component" value="Unassembled WGS sequence"/>
</dbReference>
<evidence type="ECO:0000256" key="4">
    <source>
        <dbReference type="SAM" id="MobiDB-lite"/>
    </source>
</evidence>
<dbReference type="GO" id="GO:0017056">
    <property type="term" value="F:structural constituent of nuclear pore"/>
    <property type="evidence" value="ECO:0007669"/>
    <property type="project" value="InterPro"/>
</dbReference>
<dbReference type="Pfam" id="PF03177">
    <property type="entry name" value="Nucleoporin_C"/>
    <property type="match status" value="1"/>
</dbReference>
<dbReference type="KEGG" id="mng:MNEG_15413"/>
<keyword evidence="7" id="KW-1185">Reference proteome</keyword>
<dbReference type="GO" id="GO:0044611">
    <property type="term" value="C:nuclear pore inner ring"/>
    <property type="evidence" value="ECO:0007669"/>
    <property type="project" value="TreeGrafter"/>
</dbReference>
<dbReference type="AlphaFoldDB" id="A0A0D2MB44"/>
<dbReference type="GO" id="GO:0036228">
    <property type="term" value="P:protein localization to nuclear inner membrane"/>
    <property type="evidence" value="ECO:0007669"/>
    <property type="project" value="TreeGrafter"/>
</dbReference>
<feature type="domain" description="Nucleoporin Nup133/Nup155-like C-terminal" evidence="5">
    <location>
        <begin position="23"/>
        <end position="274"/>
    </location>
</feature>
<reference evidence="6 7" key="1">
    <citation type="journal article" date="2013" name="BMC Genomics">
        <title>Reconstruction of the lipid metabolism for the microalga Monoraphidium neglectum from its genome sequence reveals characteristics suitable for biofuel production.</title>
        <authorList>
            <person name="Bogen C."/>
            <person name="Al-Dilaimi A."/>
            <person name="Albersmeier A."/>
            <person name="Wichmann J."/>
            <person name="Grundmann M."/>
            <person name="Rupp O."/>
            <person name="Lauersen K.J."/>
            <person name="Blifernez-Klassen O."/>
            <person name="Kalinowski J."/>
            <person name="Goesmann A."/>
            <person name="Mussgnug J.H."/>
            <person name="Kruse O."/>
        </authorList>
    </citation>
    <scope>NUCLEOTIDE SEQUENCE [LARGE SCALE GENOMIC DNA]</scope>
    <source>
        <strain evidence="6 7">SAG 48.87</strain>
    </source>
</reference>
<keyword evidence="3" id="KW-0539">Nucleus</keyword>
<proteinExistence type="predicted"/>
<accession>A0A0D2MB44</accession>
<dbReference type="InterPro" id="IPR004870">
    <property type="entry name" value="Nucleoporin_Nup155"/>
</dbReference>
<dbReference type="GO" id="GO:0006405">
    <property type="term" value="P:RNA export from nucleus"/>
    <property type="evidence" value="ECO:0007669"/>
    <property type="project" value="TreeGrafter"/>
</dbReference>
<dbReference type="GO" id="GO:0006606">
    <property type="term" value="P:protein import into nucleus"/>
    <property type="evidence" value="ECO:0007669"/>
    <property type="project" value="TreeGrafter"/>
</dbReference>
<evidence type="ECO:0000313" key="6">
    <source>
        <dbReference type="EMBL" id="KIY92550.1"/>
    </source>
</evidence>
<dbReference type="InterPro" id="IPR042537">
    <property type="entry name" value="Nucleoporin_Nup155_C_2"/>
</dbReference>
<dbReference type="GO" id="GO:0000972">
    <property type="term" value="P:transcription-dependent tethering of RNA polymerase II gene DNA at nuclear periphery"/>
    <property type="evidence" value="ECO:0007669"/>
    <property type="project" value="TreeGrafter"/>
</dbReference>
<dbReference type="InterPro" id="IPR007187">
    <property type="entry name" value="Nucleoporin_Nup133/Nup155_C"/>
</dbReference>
<gene>
    <name evidence="6" type="ORF">MNEG_15413</name>
</gene>
<dbReference type="Gene3D" id="1.25.40.440">
    <property type="entry name" value="Nucleoporin, helical domain, central subdomain"/>
    <property type="match status" value="1"/>
</dbReference>
<protein>
    <recommendedName>
        <fullName evidence="5">Nucleoporin Nup133/Nup155-like C-terminal domain-containing protein</fullName>
    </recommendedName>
</protein>
<evidence type="ECO:0000259" key="5">
    <source>
        <dbReference type="Pfam" id="PF03177"/>
    </source>
</evidence>